<dbReference type="AlphaFoldDB" id="A0A0B7AH90"/>
<accession>A0A0B7AH90</accession>
<feature type="non-terminal residue" evidence="1">
    <location>
        <position position="1"/>
    </location>
</feature>
<reference evidence="1" key="1">
    <citation type="submission" date="2014-12" db="EMBL/GenBank/DDBJ databases">
        <title>Insight into the proteome of Arion vulgaris.</title>
        <authorList>
            <person name="Aradska J."/>
            <person name="Bulat T."/>
            <person name="Smidak R."/>
            <person name="Sarate P."/>
            <person name="Gangsoo J."/>
            <person name="Sialana F."/>
            <person name="Bilban M."/>
            <person name="Lubec G."/>
        </authorList>
    </citation>
    <scope>NUCLEOTIDE SEQUENCE</scope>
    <source>
        <tissue evidence="1">Skin</tissue>
    </source>
</reference>
<sequence>LEGSNLQALPKTAKVHLYGRGHQSNGISRPHLPHLASWLTPEFTASDRKEK</sequence>
<name>A0A0B7AH90_9EUPU</name>
<proteinExistence type="predicted"/>
<gene>
    <name evidence="1" type="primary">ORF114693</name>
</gene>
<dbReference type="EMBL" id="HACG01032430">
    <property type="protein sequence ID" value="CEK79295.1"/>
    <property type="molecule type" value="Transcribed_RNA"/>
</dbReference>
<organism evidence="1">
    <name type="scientific">Arion vulgaris</name>
    <dbReference type="NCBI Taxonomy" id="1028688"/>
    <lineage>
        <taxon>Eukaryota</taxon>
        <taxon>Metazoa</taxon>
        <taxon>Spiralia</taxon>
        <taxon>Lophotrochozoa</taxon>
        <taxon>Mollusca</taxon>
        <taxon>Gastropoda</taxon>
        <taxon>Heterobranchia</taxon>
        <taxon>Euthyneura</taxon>
        <taxon>Panpulmonata</taxon>
        <taxon>Eupulmonata</taxon>
        <taxon>Stylommatophora</taxon>
        <taxon>Helicina</taxon>
        <taxon>Arionoidea</taxon>
        <taxon>Arionidae</taxon>
        <taxon>Arion</taxon>
    </lineage>
</organism>
<protein>
    <submittedName>
        <fullName evidence="1">Uncharacterized protein</fullName>
    </submittedName>
</protein>
<evidence type="ECO:0000313" key="1">
    <source>
        <dbReference type="EMBL" id="CEK79295.1"/>
    </source>
</evidence>